<dbReference type="AlphaFoldDB" id="A0A0P6X538"/>
<accession>A0A0P6X538</accession>
<feature type="transmembrane region" description="Helical" evidence="1">
    <location>
        <begin position="53"/>
        <end position="74"/>
    </location>
</feature>
<reference evidence="2 3" key="1">
    <citation type="submission" date="2015-07" db="EMBL/GenBank/DDBJ databases">
        <title>Genome sequence of Leptolinea tardivitalis DSM 16556.</title>
        <authorList>
            <person name="Hemp J."/>
            <person name="Ward L.M."/>
            <person name="Pace L.A."/>
            <person name="Fischer W.W."/>
        </authorList>
    </citation>
    <scope>NUCLEOTIDE SEQUENCE [LARGE SCALE GENOMIC DNA]</scope>
    <source>
        <strain evidence="2 3">YMTK-2</strain>
    </source>
</reference>
<feature type="transmembrane region" description="Helical" evidence="1">
    <location>
        <begin position="223"/>
        <end position="246"/>
    </location>
</feature>
<protein>
    <recommendedName>
        <fullName evidence="4">Glycosyltransferase RgtA/B/C/D-like domain-containing protein</fullName>
    </recommendedName>
</protein>
<feature type="transmembrane region" description="Helical" evidence="1">
    <location>
        <begin position="350"/>
        <end position="369"/>
    </location>
</feature>
<proteinExistence type="predicted"/>
<feature type="transmembrane region" description="Helical" evidence="1">
    <location>
        <begin position="486"/>
        <end position="505"/>
    </location>
</feature>
<feature type="transmembrane region" description="Helical" evidence="1">
    <location>
        <begin position="154"/>
        <end position="172"/>
    </location>
</feature>
<feature type="transmembrane region" description="Helical" evidence="1">
    <location>
        <begin position="456"/>
        <end position="474"/>
    </location>
</feature>
<sequence>MLIYNHGMSLKTSPSQNNLRVILVLVCVLLLLGGYYIIHKPVNPELASALGLGFWRVLTAIFIVSLAGAIGRFIGLKLEDCLCSTVVIQAGFGLGILSVYILIVGSTFGVNRFTLMAVPLIAAALLYKQLIAWIAQLAMSISGIWRETGRFEKVLAFLMGMILLSSLVAALAPPLKYDALMYHLVMPQTYIQQGRITHIPWLVMTGMPQCTEMLYTLAALWGGLPAAAVTGWLAGVLAILGIIGFFQVGFEKGSRIGWTAAASLLAGETFAASLSWAYIDWTGLFFGVCCLSCLHFWFSKNNSHMAIWAGLFAGLAFTTKYTGGILALCSLTAVGFHLFQQARAGSCSVVKPLLLFIGGLLAFPLVWLARNIVLTGSPIYPFFFPAAQMDAVRLSVYQGAVPYGEWWEGFLLPFRATLWGQESAEGYSVSIGPLLLLLSLGNLLRCRKLNNTESAALQLGLVFFFSAWLFWAVGNRLSGYLIQTRMYFSLFPAFTVLAGLGWDAVEDINWMNIRFSRVFGAVILLALGLSTLNLVFQTIKQDALRVDAGLISEEAYNDANLGWYAPAVRAVRDLPAGSKTLFLYEPRGLACIPACDPDEILDHWKISRLGNETVEDVFNHWKQNGYNYLFVNQAGIQFLSDGNDAHHPVEELQALKNLLSQIPVMQSFGDSYQLYGIP</sequence>
<keyword evidence="1" id="KW-0812">Transmembrane</keyword>
<feature type="transmembrane region" description="Helical" evidence="1">
    <location>
        <begin position="115"/>
        <end position="134"/>
    </location>
</feature>
<feature type="transmembrane region" description="Helical" evidence="1">
    <location>
        <begin position="21"/>
        <end position="38"/>
    </location>
</feature>
<evidence type="ECO:0000256" key="1">
    <source>
        <dbReference type="SAM" id="Phobius"/>
    </source>
</evidence>
<dbReference type="STRING" id="229920.ADM99_00075"/>
<gene>
    <name evidence="2" type="ORF">ADM99_00075</name>
</gene>
<keyword evidence="1" id="KW-0472">Membrane</keyword>
<feature type="transmembrane region" description="Helical" evidence="1">
    <location>
        <begin position="81"/>
        <end position="103"/>
    </location>
</feature>
<keyword evidence="1" id="KW-1133">Transmembrane helix</keyword>
<dbReference type="EMBL" id="LGCK01000001">
    <property type="protein sequence ID" value="KPL75067.1"/>
    <property type="molecule type" value="Genomic_DNA"/>
</dbReference>
<dbReference type="Proteomes" id="UP000050430">
    <property type="component" value="Unassembled WGS sequence"/>
</dbReference>
<organism evidence="2 3">
    <name type="scientific">Leptolinea tardivitalis</name>
    <dbReference type="NCBI Taxonomy" id="229920"/>
    <lineage>
        <taxon>Bacteria</taxon>
        <taxon>Bacillati</taxon>
        <taxon>Chloroflexota</taxon>
        <taxon>Anaerolineae</taxon>
        <taxon>Anaerolineales</taxon>
        <taxon>Anaerolineaceae</taxon>
        <taxon>Leptolinea</taxon>
    </lineage>
</organism>
<name>A0A0P6X538_9CHLR</name>
<keyword evidence="3" id="KW-1185">Reference proteome</keyword>
<comment type="caution">
    <text evidence="2">The sequence shown here is derived from an EMBL/GenBank/DDBJ whole genome shotgun (WGS) entry which is preliminary data.</text>
</comment>
<evidence type="ECO:0008006" key="4">
    <source>
        <dbReference type="Google" id="ProtNLM"/>
    </source>
</evidence>
<feature type="transmembrane region" description="Helical" evidence="1">
    <location>
        <begin position="305"/>
        <end position="338"/>
    </location>
</feature>
<evidence type="ECO:0000313" key="2">
    <source>
        <dbReference type="EMBL" id="KPL75067.1"/>
    </source>
</evidence>
<feature type="transmembrane region" description="Helical" evidence="1">
    <location>
        <begin position="517"/>
        <end position="536"/>
    </location>
</feature>
<evidence type="ECO:0000313" key="3">
    <source>
        <dbReference type="Proteomes" id="UP000050430"/>
    </source>
</evidence>